<dbReference type="SUPFAM" id="SSF57756">
    <property type="entry name" value="Retrovirus zinc finger-like domains"/>
    <property type="match status" value="1"/>
</dbReference>
<dbReference type="EMBL" id="JYDT01000287">
    <property type="protein sequence ID" value="KRY80942.1"/>
    <property type="molecule type" value="Genomic_DNA"/>
</dbReference>
<dbReference type="AlphaFoldDB" id="A0A0V1F7C0"/>
<dbReference type="EMBL" id="JYDT01000212">
    <property type="protein sequence ID" value="KRY81653.1"/>
    <property type="molecule type" value="Genomic_DNA"/>
</dbReference>
<feature type="domain" description="CCHC-type" evidence="3">
    <location>
        <begin position="81"/>
        <end position="96"/>
    </location>
</feature>
<dbReference type="OrthoDB" id="10066767at2759"/>
<sequence>MHSMAGEFTHQTNGRRRGKAGRNDGTSNSGGSVTSSAAALAVAASWELPVLWGEHKGAACHMFTRVNLLRRMAMVRSKGVCFKCLEGGHQVRDCRQSRPCAVDGCERTHHEQFH</sequence>
<keyword evidence="1" id="KW-0863">Zinc-finger</keyword>
<keyword evidence="1" id="KW-0479">Metal-binding</keyword>
<gene>
    <name evidence="6" type="ORF">T4D_10817</name>
    <name evidence="5" type="ORF">T4D_12902</name>
    <name evidence="7" type="ORF">T4D_15764</name>
    <name evidence="4" type="ORF">T4D_6531</name>
</gene>
<dbReference type="PROSITE" id="PS50158">
    <property type="entry name" value="ZF_CCHC"/>
    <property type="match status" value="1"/>
</dbReference>
<evidence type="ECO:0000313" key="7">
    <source>
        <dbReference type="EMBL" id="KRY83461.1"/>
    </source>
</evidence>
<evidence type="ECO:0000313" key="8">
    <source>
        <dbReference type="Proteomes" id="UP000054995"/>
    </source>
</evidence>
<proteinExistence type="predicted"/>
<dbReference type="SMART" id="SM00343">
    <property type="entry name" value="ZnF_C2HC"/>
    <property type="match status" value="1"/>
</dbReference>
<dbReference type="EMBL" id="JYDT01000302">
    <property type="protein sequence ID" value="KRY80870.1"/>
    <property type="molecule type" value="Genomic_DNA"/>
</dbReference>
<accession>A0A0V1F7C0</accession>
<evidence type="ECO:0000313" key="4">
    <source>
        <dbReference type="EMBL" id="KRY80870.1"/>
    </source>
</evidence>
<evidence type="ECO:0000256" key="2">
    <source>
        <dbReference type="SAM" id="MobiDB-lite"/>
    </source>
</evidence>
<reference evidence="6 8" key="1">
    <citation type="submission" date="2015-01" db="EMBL/GenBank/DDBJ databases">
        <title>Evolution of Trichinella species and genotypes.</title>
        <authorList>
            <person name="Korhonen P.K."/>
            <person name="Edoardo P."/>
            <person name="Giuseppe L.R."/>
            <person name="Gasser R.B."/>
        </authorList>
    </citation>
    <scope>NUCLEOTIDE SEQUENCE [LARGE SCALE GENOMIC DNA]</scope>
    <source>
        <strain evidence="6">ISS470</strain>
    </source>
</reference>
<feature type="region of interest" description="Disordered" evidence="2">
    <location>
        <begin position="1"/>
        <end position="34"/>
    </location>
</feature>
<evidence type="ECO:0000313" key="5">
    <source>
        <dbReference type="EMBL" id="KRY80942.1"/>
    </source>
</evidence>
<evidence type="ECO:0000256" key="1">
    <source>
        <dbReference type="PROSITE-ProRule" id="PRU00047"/>
    </source>
</evidence>
<keyword evidence="8" id="KW-1185">Reference proteome</keyword>
<dbReference type="GO" id="GO:0008270">
    <property type="term" value="F:zinc ion binding"/>
    <property type="evidence" value="ECO:0007669"/>
    <property type="project" value="UniProtKB-KW"/>
</dbReference>
<protein>
    <recommendedName>
        <fullName evidence="3">CCHC-type domain-containing protein</fullName>
    </recommendedName>
</protein>
<organism evidence="6 8">
    <name type="scientific">Trichinella pseudospiralis</name>
    <name type="common">Parasitic roundworm</name>
    <dbReference type="NCBI Taxonomy" id="6337"/>
    <lineage>
        <taxon>Eukaryota</taxon>
        <taxon>Metazoa</taxon>
        <taxon>Ecdysozoa</taxon>
        <taxon>Nematoda</taxon>
        <taxon>Enoplea</taxon>
        <taxon>Dorylaimia</taxon>
        <taxon>Trichinellida</taxon>
        <taxon>Trichinellidae</taxon>
        <taxon>Trichinella</taxon>
    </lineage>
</organism>
<keyword evidence="1" id="KW-0862">Zinc</keyword>
<dbReference type="Proteomes" id="UP000054995">
    <property type="component" value="Unassembled WGS sequence"/>
</dbReference>
<evidence type="ECO:0000259" key="3">
    <source>
        <dbReference type="PROSITE" id="PS50158"/>
    </source>
</evidence>
<dbReference type="InterPro" id="IPR036875">
    <property type="entry name" value="Znf_CCHC_sf"/>
</dbReference>
<name>A0A0V1F7C0_TRIPS</name>
<dbReference type="EMBL" id="JYDT01000140">
    <property type="protein sequence ID" value="KRY83461.1"/>
    <property type="molecule type" value="Genomic_DNA"/>
</dbReference>
<comment type="caution">
    <text evidence="6">The sequence shown here is derived from an EMBL/GenBank/DDBJ whole genome shotgun (WGS) entry which is preliminary data.</text>
</comment>
<dbReference type="InterPro" id="IPR001878">
    <property type="entry name" value="Znf_CCHC"/>
</dbReference>
<evidence type="ECO:0000313" key="6">
    <source>
        <dbReference type="EMBL" id="KRY81653.1"/>
    </source>
</evidence>
<dbReference type="GO" id="GO:0019899">
    <property type="term" value="F:enzyme binding"/>
    <property type="evidence" value="ECO:0007669"/>
    <property type="project" value="UniProtKB-ARBA"/>
</dbReference>
<dbReference type="GO" id="GO:0003676">
    <property type="term" value="F:nucleic acid binding"/>
    <property type="evidence" value="ECO:0007669"/>
    <property type="project" value="InterPro"/>
</dbReference>